<protein>
    <recommendedName>
        <fullName evidence="3">FBD domain-containing protein</fullName>
    </recommendedName>
</protein>
<keyword evidence="2" id="KW-1185">Reference proteome</keyword>
<dbReference type="InParanoid" id="B9SJC7"/>
<name>B9SJC7_RICCO</name>
<sequence>MRTDYQAKKLPAAGISGLKNLKQLRIFYFDEKNSEDLKWLLDILKASPLLESLHLTIDSGNGKWISFKSEFSNRVEPGLDILQKSLENYISQM</sequence>
<reference evidence="2" key="1">
    <citation type="journal article" date="2010" name="Nat. Biotechnol.">
        <title>Draft genome sequence of the oilseed species Ricinus communis.</title>
        <authorList>
            <person name="Chan A.P."/>
            <person name="Crabtree J."/>
            <person name="Zhao Q."/>
            <person name="Lorenzi H."/>
            <person name="Orvis J."/>
            <person name="Puiu D."/>
            <person name="Melake-Berhan A."/>
            <person name="Jones K.M."/>
            <person name="Redman J."/>
            <person name="Chen G."/>
            <person name="Cahoon E.B."/>
            <person name="Gedil M."/>
            <person name="Stanke M."/>
            <person name="Haas B.J."/>
            <person name="Wortman J.R."/>
            <person name="Fraser-Liggett C.M."/>
            <person name="Ravel J."/>
            <person name="Rabinowicz P.D."/>
        </authorList>
    </citation>
    <scope>NUCLEOTIDE SEQUENCE [LARGE SCALE GENOMIC DNA]</scope>
    <source>
        <strain evidence="2">cv. Hale</strain>
    </source>
</reference>
<evidence type="ECO:0008006" key="3">
    <source>
        <dbReference type="Google" id="ProtNLM"/>
    </source>
</evidence>
<dbReference type="AlphaFoldDB" id="B9SJC7"/>
<accession>B9SJC7</accession>
<dbReference type="EMBL" id="EQ973983">
    <property type="protein sequence ID" value="EEF36290.1"/>
    <property type="molecule type" value="Genomic_DNA"/>
</dbReference>
<proteinExistence type="predicted"/>
<gene>
    <name evidence="1" type="ORF">RCOM_0524940</name>
</gene>
<evidence type="ECO:0000313" key="2">
    <source>
        <dbReference type="Proteomes" id="UP000008311"/>
    </source>
</evidence>
<evidence type="ECO:0000313" key="1">
    <source>
        <dbReference type="EMBL" id="EEF36290.1"/>
    </source>
</evidence>
<organism evidence="1 2">
    <name type="scientific">Ricinus communis</name>
    <name type="common">Castor bean</name>
    <dbReference type="NCBI Taxonomy" id="3988"/>
    <lineage>
        <taxon>Eukaryota</taxon>
        <taxon>Viridiplantae</taxon>
        <taxon>Streptophyta</taxon>
        <taxon>Embryophyta</taxon>
        <taxon>Tracheophyta</taxon>
        <taxon>Spermatophyta</taxon>
        <taxon>Magnoliopsida</taxon>
        <taxon>eudicotyledons</taxon>
        <taxon>Gunneridae</taxon>
        <taxon>Pentapetalae</taxon>
        <taxon>rosids</taxon>
        <taxon>fabids</taxon>
        <taxon>Malpighiales</taxon>
        <taxon>Euphorbiaceae</taxon>
        <taxon>Acalyphoideae</taxon>
        <taxon>Acalypheae</taxon>
        <taxon>Ricinus</taxon>
    </lineage>
</organism>
<dbReference type="Proteomes" id="UP000008311">
    <property type="component" value="Unassembled WGS sequence"/>
</dbReference>